<keyword evidence="4" id="KW-0812">Transmembrane</keyword>
<accession>A0A255GNH3</accession>
<evidence type="ECO:0000256" key="4">
    <source>
        <dbReference type="SAM" id="Phobius"/>
    </source>
</evidence>
<keyword evidence="7" id="KW-1185">Reference proteome</keyword>
<evidence type="ECO:0000256" key="2">
    <source>
        <dbReference type="ARBA" id="ARBA00022777"/>
    </source>
</evidence>
<dbReference type="GO" id="GO:0016020">
    <property type="term" value="C:membrane"/>
    <property type="evidence" value="ECO:0007669"/>
    <property type="project" value="InterPro"/>
</dbReference>
<dbReference type="EMBL" id="NMVO01000001">
    <property type="protein sequence ID" value="OYO17367.1"/>
    <property type="molecule type" value="Genomic_DNA"/>
</dbReference>
<feature type="transmembrane region" description="Helical" evidence="4">
    <location>
        <begin position="50"/>
        <end position="79"/>
    </location>
</feature>
<dbReference type="Proteomes" id="UP000215896">
    <property type="component" value="Unassembled WGS sequence"/>
</dbReference>
<dbReference type="GO" id="GO:0046983">
    <property type="term" value="F:protein dimerization activity"/>
    <property type="evidence" value="ECO:0007669"/>
    <property type="project" value="InterPro"/>
</dbReference>
<evidence type="ECO:0000256" key="1">
    <source>
        <dbReference type="ARBA" id="ARBA00022679"/>
    </source>
</evidence>
<name>A0A255GNH3_9ACTN</name>
<evidence type="ECO:0000256" key="3">
    <source>
        <dbReference type="ARBA" id="ARBA00023012"/>
    </source>
</evidence>
<dbReference type="InterPro" id="IPR050482">
    <property type="entry name" value="Sensor_HK_TwoCompSys"/>
</dbReference>
<feature type="transmembrane region" description="Helical" evidence="4">
    <location>
        <begin position="91"/>
        <end position="110"/>
    </location>
</feature>
<dbReference type="GO" id="GO:0000155">
    <property type="term" value="F:phosphorelay sensor kinase activity"/>
    <property type="evidence" value="ECO:0007669"/>
    <property type="project" value="InterPro"/>
</dbReference>
<dbReference type="InterPro" id="IPR036890">
    <property type="entry name" value="HATPase_C_sf"/>
</dbReference>
<evidence type="ECO:0000313" key="7">
    <source>
        <dbReference type="Proteomes" id="UP000215896"/>
    </source>
</evidence>
<feature type="transmembrane region" description="Helical" evidence="4">
    <location>
        <begin position="116"/>
        <end position="139"/>
    </location>
</feature>
<sequence>MLRRDLAVVLVAIALLLISLPTGSFGDPVAMAVLVCCCILGGTALRWPVVSGGLIGLAVTFVSLSQTQAIGLAMIAPAIAIAACGALGKRLIATLYALWILAVSISLTVAGTPPNAIVRSVTFLMVFTAFPLVIGEAIYRLRLRQEKQRQEAIEAATEQRLAIARELHDTLAYATTTMVMKAEEARLRGNQDEKTLQDLDYIARTGRDATSQLRTMLSLLRDDTESTPLPSIGDSLPAVVQAQVDKLSAFGFRVECGVEGDVASMPQEVRQLAARVINEGASNISKHGDPVQPAQIMVDAGPDELEVLLVNAPAPGSNGSTAHTHSGLGLIGLRELAGQSGGELTAHRVGDHWITQLTVPLRSAAGVG</sequence>
<dbReference type="PANTHER" id="PTHR24421">
    <property type="entry name" value="NITRATE/NITRITE SENSOR PROTEIN NARX-RELATED"/>
    <property type="match status" value="1"/>
</dbReference>
<keyword evidence="1" id="KW-0808">Transferase</keyword>
<dbReference type="AlphaFoldDB" id="A0A255GNH3"/>
<evidence type="ECO:0000259" key="5">
    <source>
        <dbReference type="Pfam" id="PF07730"/>
    </source>
</evidence>
<feature type="domain" description="Signal transduction histidine kinase subgroup 3 dimerisation and phosphoacceptor" evidence="5">
    <location>
        <begin position="160"/>
        <end position="224"/>
    </location>
</feature>
<gene>
    <name evidence="6" type="ORF">CGZ94_00170</name>
</gene>
<proteinExistence type="predicted"/>
<reference evidence="6 7" key="1">
    <citation type="submission" date="2017-07" db="EMBL/GenBank/DDBJ databases">
        <title>Draft whole genome sequences of clinical Proprionibacteriaceae strains.</title>
        <authorList>
            <person name="Bernier A.-M."/>
            <person name="Bernard K."/>
            <person name="Domingo M.-C."/>
        </authorList>
    </citation>
    <scope>NUCLEOTIDE SEQUENCE [LARGE SCALE GENOMIC DNA]</scope>
    <source>
        <strain evidence="6 7">NML 030167</strain>
    </source>
</reference>
<protein>
    <recommendedName>
        <fullName evidence="5">Signal transduction histidine kinase subgroup 3 dimerisation and phosphoacceptor domain-containing protein</fullName>
    </recommendedName>
</protein>
<keyword evidence="3" id="KW-0902">Two-component regulatory system</keyword>
<dbReference type="Gene3D" id="1.20.5.1930">
    <property type="match status" value="1"/>
</dbReference>
<comment type="caution">
    <text evidence="6">The sequence shown here is derived from an EMBL/GenBank/DDBJ whole genome shotgun (WGS) entry which is preliminary data.</text>
</comment>
<dbReference type="Pfam" id="PF07730">
    <property type="entry name" value="HisKA_3"/>
    <property type="match status" value="1"/>
</dbReference>
<keyword evidence="2" id="KW-0418">Kinase</keyword>
<dbReference type="InterPro" id="IPR011712">
    <property type="entry name" value="Sig_transdc_His_kin_sub3_dim/P"/>
</dbReference>
<dbReference type="Gene3D" id="3.30.565.10">
    <property type="entry name" value="Histidine kinase-like ATPase, C-terminal domain"/>
    <property type="match status" value="1"/>
</dbReference>
<organism evidence="6 7">
    <name type="scientific">Enemella evansiae</name>
    <dbReference type="NCBI Taxonomy" id="2016499"/>
    <lineage>
        <taxon>Bacteria</taxon>
        <taxon>Bacillati</taxon>
        <taxon>Actinomycetota</taxon>
        <taxon>Actinomycetes</taxon>
        <taxon>Propionibacteriales</taxon>
        <taxon>Propionibacteriaceae</taxon>
        <taxon>Enemella</taxon>
    </lineage>
</organism>
<keyword evidence="4" id="KW-0472">Membrane</keyword>
<keyword evidence="4" id="KW-1133">Transmembrane helix</keyword>
<evidence type="ECO:0000313" key="6">
    <source>
        <dbReference type="EMBL" id="OYO17367.1"/>
    </source>
</evidence>